<protein>
    <recommendedName>
        <fullName evidence="1">Dipeptidase</fullName>
        <ecNumber evidence="1">3.4.-.-</ecNumber>
    </recommendedName>
</protein>
<gene>
    <name evidence="3" type="ORF">CLV25_12120</name>
</gene>
<dbReference type="RefSeq" id="WP_131840528.1">
    <property type="nucleotide sequence ID" value="NZ_SLWB01000021.1"/>
</dbReference>
<evidence type="ECO:0000256" key="1">
    <source>
        <dbReference type="RuleBase" id="RU364089"/>
    </source>
</evidence>
<dbReference type="EC" id="3.4.-.-" evidence="1"/>
<dbReference type="AlphaFoldDB" id="A0A4R2E3B6"/>
<keyword evidence="4" id="KW-1185">Reference proteome</keyword>
<keyword evidence="2" id="KW-0732">Signal</keyword>
<comment type="catalytic activity">
    <reaction evidence="1">
        <text>an L-aminoacyl-L-amino acid + H2O = 2 an L-alpha-amino acid</text>
        <dbReference type="Rhea" id="RHEA:48940"/>
        <dbReference type="ChEBI" id="CHEBI:15377"/>
        <dbReference type="ChEBI" id="CHEBI:59869"/>
        <dbReference type="ChEBI" id="CHEBI:77460"/>
    </reaction>
</comment>
<evidence type="ECO:0000256" key="2">
    <source>
        <dbReference type="SAM" id="SignalP"/>
    </source>
</evidence>
<feature type="chain" id="PRO_5020299381" description="Dipeptidase" evidence="2">
    <location>
        <begin position="24"/>
        <end position="534"/>
    </location>
</feature>
<evidence type="ECO:0000313" key="4">
    <source>
        <dbReference type="Proteomes" id="UP000294830"/>
    </source>
</evidence>
<comment type="similarity">
    <text evidence="1">Belongs to the peptidase C69 family.</text>
</comment>
<dbReference type="Gene3D" id="3.60.60.10">
    <property type="entry name" value="Penicillin V Acylase, Chain A"/>
    <property type="match status" value="1"/>
</dbReference>
<sequence>MKRSFKGIVLLSLGILTGIGAFAQPDDPYFGETCTSILVGKKASADKSVITSHTCDGSYRTWLNVVPAATYPDTAKHLVYKGSLKTESVTDNNGLTLAGSIPQVNQTFAYLNTAYPCLNEKQLAIGETTIVGRKELVNEKGMFNIEELQRIALQRCTSARQAIKLIGELVKQYGYGDWGECITIADKNEVWQFEIFGEGPDRIGGVWAAQRIPDDHVGISANIARIGEIDLSNPNYFMASDNVQEVALRLKLWDGTTPFKFWKAYSQAKKNFTIRDFFVLSSFAPSLNLKFDADEIPFSVKPEKKVSVQDVFALYRTTYEGTFYDMTKNLKVVKTTYKKDGSVEKVDTVLYEGANPWMGRDEAAIYNALKPGSVEFQRTVSVAWCSYSEVIQLRDWLPDEVGGVAWFSFDNPGQSPRLPIYSGNLSLPDSYSICGQHRYREDAAIWSFRKANKLATVKWQKTRKTIETEVAALEAKALAEQPALEEQVKDLVKKGKNKEARELVTRYSNDFSRSAMQRWTELERSFWGLFGRGF</sequence>
<dbReference type="GO" id="GO:0070004">
    <property type="term" value="F:cysteine-type exopeptidase activity"/>
    <property type="evidence" value="ECO:0007669"/>
    <property type="project" value="InterPro"/>
</dbReference>
<keyword evidence="1" id="KW-0645">Protease</keyword>
<keyword evidence="1" id="KW-0378">Hydrolase</keyword>
<proteinExistence type="inferred from homology"/>
<dbReference type="PANTHER" id="PTHR12994">
    <property type="entry name" value="SECERNIN"/>
    <property type="match status" value="1"/>
</dbReference>
<dbReference type="PANTHER" id="PTHR12994:SF17">
    <property type="entry name" value="LD30995P"/>
    <property type="match status" value="1"/>
</dbReference>
<keyword evidence="1" id="KW-0224">Dipeptidase</keyword>
<dbReference type="GO" id="GO:0006508">
    <property type="term" value="P:proteolysis"/>
    <property type="evidence" value="ECO:0007669"/>
    <property type="project" value="UniProtKB-KW"/>
</dbReference>
<dbReference type="Proteomes" id="UP000294830">
    <property type="component" value="Unassembled WGS sequence"/>
</dbReference>
<dbReference type="OrthoDB" id="1109933at2"/>
<dbReference type="GO" id="GO:0016805">
    <property type="term" value="F:dipeptidase activity"/>
    <property type="evidence" value="ECO:0007669"/>
    <property type="project" value="UniProtKB-KW"/>
</dbReference>
<accession>A0A4R2E3B6</accession>
<comment type="caution">
    <text evidence="3">The sequence shown here is derived from an EMBL/GenBank/DDBJ whole genome shotgun (WGS) entry which is preliminary data.</text>
</comment>
<organism evidence="3 4">
    <name type="scientific">Acetobacteroides hydrogenigenes</name>
    <dbReference type="NCBI Taxonomy" id="979970"/>
    <lineage>
        <taxon>Bacteria</taxon>
        <taxon>Pseudomonadati</taxon>
        <taxon>Bacteroidota</taxon>
        <taxon>Bacteroidia</taxon>
        <taxon>Bacteroidales</taxon>
        <taxon>Rikenellaceae</taxon>
        <taxon>Acetobacteroides</taxon>
    </lineage>
</organism>
<feature type="signal peptide" evidence="2">
    <location>
        <begin position="1"/>
        <end position="23"/>
    </location>
</feature>
<dbReference type="Pfam" id="PF03577">
    <property type="entry name" value="Peptidase_C69"/>
    <property type="match status" value="1"/>
</dbReference>
<dbReference type="EMBL" id="SLWB01000021">
    <property type="protein sequence ID" value="TCN62061.1"/>
    <property type="molecule type" value="Genomic_DNA"/>
</dbReference>
<name>A0A4R2E3B6_9BACT</name>
<evidence type="ECO:0000313" key="3">
    <source>
        <dbReference type="EMBL" id="TCN62061.1"/>
    </source>
</evidence>
<reference evidence="3 4" key="1">
    <citation type="submission" date="2019-03" db="EMBL/GenBank/DDBJ databases">
        <title>Genomic Encyclopedia of Archaeal and Bacterial Type Strains, Phase II (KMG-II): from individual species to whole genera.</title>
        <authorList>
            <person name="Goeker M."/>
        </authorList>
    </citation>
    <scope>NUCLEOTIDE SEQUENCE [LARGE SCALE GENOMIC DNA]</scope>
    <source>
        <strain evidence="3 4">RL-C</strain>
    </source>
</reference>
<dbReference type="InterPro" id="IPR005322">
    <property type="entry name" value="Peptidase_C69"/>
</dbReference>